<reference evidence="7 8" key="2">
    <citation type="submission" date="2023-06" db="EMBL/GenBank/DDBJ databases">
        <title>Identification and characterization of horizontal gene transfer across gut microbiota members of farm animals based on homology search.</title>
        <authorList>
            <person name="Schwarzerova J."/>
            <person name="Nykrynova M."/>
            <person name="Jureckova K."/>
            <person name="Cejkova D."/>
            <person name="Rychlik I."/>
        </authorList>
    </citation>
    <scope>NUCLEOTIDE SEQUENCE [LARGE SCALE GENOMIC DNA]</scope>
    <source>
        <strain evidence="7 8">ET39</strain>
    </source>
</reference>
<dbReference type="InterPro" id="IPR011010">
    <property type="entry name" value="DNA_brk_join_enz"/>
</dbReference>
<evidence type="ECO:0000256" key="1">
    <source>
        <dbReference type="ARBA" id="ARBA00022908"/>
    </source>
</evidence>
<dbReference type="PROSITE" id="PS51900">
    <property type="entry name" value="CB"/>
    <property type="match status" value="1"/>
</dbReference>
<accession>A0ABT7U8Z7</accession>
<evidence type="ECO:0000259" key="5">
    <source>
        <dbReference type="PROSITE" id="PS51898"/>
    </source>
</evidence>
<dbReference type="SUPFAM" id="SSF56349">
    <property type="entry name" value="DNA breaking-rejoining enzymes"/>
    <property type="match status" value="1"/>
</dbReference>
<dbReference type="PANTHER" id="PTHR30349">
    <property type="entry name" value="PHAGE INTEGRASE-RELATED"/>
    <property type="match status" value="1"/>
</dbReference>
<name>A0ABT7U8Z7_9FIRM</name>
<dbReference type="InterPro" id="IPR050090">
    <property type="entry name" value="Tyrosine_recombinase_XerCD"/>
</dbReference>
<reference evidence="8" key="1">
    <citation type="submission" date="2023-06" db="EMBL/GenBank/DDBJ databases">
        <title>Identification and characterization of horizontal gene transfer across gut microbiota members of farm animals based on homology search.</title>
        <authorList>
            <person name="Zeman M."/>
            <person name="Kubasova T."/>
            <person name="Jahodarova E."/>
            <person name="Nykrynova M."/>
            <person name="Rychlik I."/>
        </authorList>
    </citation>
    <scope>NUCLEOTIDE SEQUENCE [LARGE SCALE GENOMIC DNA]</scope>
    <source>
        <strain evidence="8">ET39</strain>
    </source>
</reference>
<evidence type="ECO:0000256" key="3">
    <source>
        <dbReference type="ARBA" id="ARBA00023172"/>
    </source>
</evidence>
<organism evidence="7 8">
    <name type="scientific">Amedibacillus dolichus</name>
    <dbReference type="NCBI Taxonomy" id="31971"/>
    <lineage>
        <taxon>Bacteria</taxon>
        <taxon>Bacillati</taxon>
        <taxon>Bacillota</taxon>
        <taxon>Erysipelotrichia</taxon>
        <taxon>Erysipelotrichales</taxon>
        <taxon>Erysipelotrichaceae</taxon>
        <taxon>Amedibacillus</taxon>
    </lineage>
</organism>
<feature type="domain" description="Tyr recombinase" evidence="5">
    <location>
        <begin position="102"/>
        <end position="292"/>
    </location>
</feature>
<keyword evidence="8" id="KW-1185">Reference proteome</keyword>
<evidence type="ECO:0000259" key="6">
    <source>
        <dbReference type="PROSITE" id="PS51900"/>
    </source>
</evidence>
<evidence type="ECO:0000313" key="7">
    <source>
        <dbReference type="EMBL" id="MDM8156108.1"/>
    </source>
</evidence>
<dbReference type="PANTHER" id="PTHR30349:SF81">
    <property type="entry name" value="TYROSINE RECOMBINASE XERC"/>
    <property type="match status" value="1"/>
</dbReference>
<dbReference type="Gene3D" id="1.10.443.10">
    <property type="entry name" value="Intergrase catalytic core"/>
    <property type="match status" value="1"/>
</dbReference>
<sequence length="312" mass="36539">MNTETMLMMYLADCEQRARLDWKTVKAYRCDLRQFCLFLNGRPLCRSLLEDYLTHLHAHYAPRSVRRKLASLHAFFSYLVFHERIEENPLDKIRTHFQKPLPLPRTISPARLQHFFRYLYRQADLADTPLRQMSALCNVALFELLFSTGVRISELCQLRIGDVDLLAHTLRIRGKGKKERLLSIGSPCARRALKAYHRVAHGHAQTQDFFFRNRNGRAISDQSVRLLLQNYSRTCDDHPHITPHMFRHTFASMLLEDDVDIRCIQHILGHSSITTTQIYTHVSDAKQKEILQTKNPRDRLTRSCRIAEIIDC</sequence>
<comment type="caution">
    <text evidence="7">The sequence shown here is derived from an EMBL/GenBank/DDBJ whole genome shotgun (WGS) entry which is preliminary data.</text>
</comment>
<dbReference type="EMBL" id="JAUDCG010000002">
    <property type="protein sequence ID" value="MDM8156108.1"/>
    <property type="molecule type" value="Genomic_DNA"/>
</dbReference>
<dbReference type="InterPro" id="IPR004107">
    <property type="entry name" value="Integrase_SAM-like_N"/>
</dbReference>
<dbReference type="InterPro" id="IPR044068">
    <property type="entry name" value="CB"/>
</dbReference>
<dbReference type="Pfam" id="PF02899">
    <property type="entry name" value="Phage_int_SAM_1"/>
    <property type="match status" value="1"/>
</dbReference>
<keyword evidence="3" id="KW-0233">DNA recombination</keyword>
<keyword evidence="1" id="KW-0229">DNA integration</keyword>
<evidence type="ECO:0000256" key="4">
    <source>
        <dbReference type="PROSITE-ProRule" id="PRU01248"/>
    </source>
</evidence>
<gene>
    <name evidence="7" type="ORF">QUV96_00475</name>
</gene>
<dbReference type="InterPro" id="IPR002104">
    <property type="entry name" value="Integrase_catalytic"/>
</dbReference>
<dbReference type="Proteomes" id="UP001529340">
    <property type="component" value="Unassembled WGS sequence"/>
</dbReference>
<keyword evidence="2 4" id="KW-0238">DNA-binding</keyword>
<dbReference type="InterPro" id="IPR013762">
    <property type="entry name" value="Integrase-like_cat_sf"/>
</dbReference>
<dbReference type="RefSeq" id="WP_289606581.1">
    <property type="nucleotide sequence ID" value="NZ_JAUDCG010000002.1"/>
</dbReference>
<evidence type="ECO:0000256" key="2">
    <source>
        <dbReference type="ARBA" id="ARBA00023125"/>
    </source>
</evidence>
<feature type="domain" description="Core-binding (CB)" evidence="6">
    <location>
        <begin position="1"/>
        <end position="80"/>
    </location>
</feature>
<dbReference type="InterPro" id="IPR010998">
    <property type="entry name" value="Integrase_recombinase_N"/>
</dbReference>
<dbReference type="Pfam" id="PF00589">
    <property type="entry name" value="Phage_integrase"/>
    <property type="match status" value="1"/>
</dbReference>
<protein>
    <submittedName>
        <fullName evidence="7">Tyrosine-type recombinase/integrase</fullName>
    </submittedName>
</protein>
<proteinExistence type="predicted"/>
<evidence type="ECO:0000313" key="8">
    <source>
        <dbReference type="Proteomes" id="UP001529340"/>
    </source>
</evidence>
<dbReference type="Gene3D" id="1.10.150.130">
    <property type="match status" value="1"/>
</dbReference>
<dbReference type="PROSITE" id="PS51898">
    <property type="entry name" value="TYR_RECOMBINASE"/>
    <property type="match status" value="1"/>
</dbReference>